<dbReference type="AlphaFoldDB" id="A0A918XD49"/>
<gene>
    <name evidence="2" type="ORF">GCM10007053_01160</name>
</gene>
<evidence type="ECO:0000313" key="3">
    <source>
        <dbReference type="Proteomes" id="UP000644693"/>
    </source>
</evidence>
<reference evidence="2" key="1">
    <citation type="journal article" date="2014" name="Int. J. Syst. Evol. Microbiol.">
        <title>Complete genome sequence of Corynebacterium casei LMG S-19264T (=DSM 44701T), isolated from a smear-ripened cheese.</title>
        <authorList>
            <consortium name="US DOE Joint Genome Institute (JGI-PGF)"/>
            <person name="Walter F."/>
            <person name="Albersmeier A."/>
            <person name="Kalinowski J."/>
            <person name="Ruckert C."/>
        </authorList>
    </citation>
    <scope>NUCLEOTIDE SEQUENCE</scope>
    <source>
        <strain evidence="2">KCTC 23430</strain>
    </source>
</reference>
<evidence type="ECO:0000256" key="1">
    <source>
        <dbReference type="SAM" id="Phobius"/>
    </source>
</evidence>
<dbReference type="Proteomes" id="UP000644693">
    <property type="component" value="Unassembled WGS sequence"/>
</dbReference>
<accession>A0A918XD49</accession>
<comment type="caution">
    <text evidence="2">The sequence shown here is derived from an EMBL/GenBank/DDBJ whole genome shotgun (WGS) entry which is preliminary data.</text>
</comment>
<keyword evidence="1" id="KW-0472">Membrane</keyword>
<keyword evidence="1" id="KW-0812">Transmembrane</keyword>
<proteinExistence type="predicted"/>
<protein>
    <submittedName>
        <fullName evidence="2">Uncharacterized protein</fullName>
    </submittedName>
</protein>
<keyword evidence="1" id="KW-1133">Transmembrane helix</keyword>
<reference evidence="2" key="2">
    <citation type="submission" date="2020-09" db="EMBL/GenBank/DDBJ databases">
        <authorList>
            <person name="Sun Q."/>
            <person name="Kim S."/>
        </authorList>
    </citation>
    <scope>NUCLEOTIDE SEQUENCE</scope>
    <source>
        <strain evidence="2">KCTC 23430</strain>
    </source>
</reference>
<feature type="transmembrane region" description="Helical" evidence="1">
    <location>
        <begin position="12"/>
        <end position="34"/>
    </location>
</feature>
<evidence type="ECO:0000313" key="2">
    <source>
        <dbReference type="EMBL" id="GHD25419.1"/>
    </source>
</evidence>
<dbReference type="RefSeq" id="WP_189474208.1">
    <property type="nucleotide sequence ID" value="NZ_BMYM01000001.1"/>
</dbReference>
<keyword evidence="3" id="KW-1185">Reference proteome</keyword>
<dbReference type="EMBL" id="BMYM01000001">
    <property type="protein sequence ID" value="GHD25419.1"/>
    <property type="molecule type" value="Genomic_DNA"/>
</dbReference>
<sequence>MQTKKPQRPTVHTALTIAAYIAMAVVINLIIEWAFDPRPVSAEGIFVAAAVMSVFAIVRQLRSGKANSSDNS</sequence>
<feature type="transmembrane region" description="Helical" evidence="1">
    <location>
        <begin position="40"/>
        <end position="58"/>
    </location>
</feature>
<organism evidence="2 3">
    <name type="scientific">Parahalioglobus pacificus</name>
    <dbReference type="NCBI Taxonomy" id="930806"/>
    <lineage>
        <taxon>Bacteria</taxon>
        <taxon>Pseudomonadati</taxon>
        <taxon>Pseudomonadota</taxon>
        <taxon>Gammaproteobacteria</taxon>
        <taxon>Cellvibrionales</taxon>
        <taxon>Halieaceae</taxon>
        <taxon>Parahalioglobus</taxon>
    </lineage>
</organism>
<name>A0A918XD49_9GAMM</name>